<feature type="binding site" evidence="7">
    <location>
        <position position="262"/>
    </location>
    <ligand>
        <name>pyridoxal 5'-phosphate</name>
        <dbReference type="ChEBI" id="CHEBI:597326"/>
    </ligand>
</feature>
<evidence type="ECO:0000256" key="7">
    <source>
        <dbReference type="PIRSR" id="PIRSR605856-50"/>
    </source>
</evidence>
<gene>
    <name evidence="10" type="ORF">GBAR_LOCUS15020</name>
</gene>
<comment type="caution">
    <text evidence="10">The sequence shown here is derived from an EMBL/GenBank/DDBJ whole genome shotgun (WGS) entry which is preliminary data.</text>
</comment>
<evidence type="ECO:0000313" key="11">
    <source>
        <dbReference type="Proteomes" id="UP001174909"/>
    </source>
</evidence>
<comment type="cofactor">
    <cofactor evidence="1 7">
        <name>pyridoxal 5'-phosphate</name>
        <dbReference type="ChEBI" id="CHEBI:597326"/>
    </cofactor>
</comment>
<evidence type="ECO:0000313" key="10">
    <source>
        <dbReference type="EMBL" id="CAI8026051.1"/>
    </source>
</evidence>
<name>A0AA35WR50_GEOBA</name>
<dbReference type="SUPFAM" id="SSF53686">
    <property type="entry name" value="Tryptophan synthase beta subunit-like PLP-dependent enzymes"/>
    <property type="match status" value="1"/>
</dbReference>
<dbReference type="InterPro" id="IPR001926">
    <property type="entry name" value="TrpB-like_PALP"/>
</dbReference>
<dbReference type="NCBIfam" id="TIGR01136">
    <property type="entry name" value="cysKM"/>
    <property type="match status" value="1"/>
</dbReference>
<evidence type="ECO:0000256" key="2">
    <source>
        <dbReference type="ARBA" id="ARBA00007103"/>
    </source>
</evidence>
<evidence type="ECO:0000256" key="3">
    <source>
        <dbReference type="ARBA" id="ARBA00022605"/>
    </source>
</evidence>
<dbReference type="InterPro" id="IPR036052">
    <property type="entry name" value="TrpB-like_PALP_sf"/>
</dbReference>
<accession>A0AA35WR50</accession>
<dbReference type="InterPro" id="IPR050214">
    <property type="entry name" value="Cys_Synth/Cystath_Beta-Synth"/>
</dbReference>
<feature type="domain" description="Tryptophan synthase beta chain-like PALP" evidence="9">
    <location>
        <begin position="11"/>
        <end position="287"/>
    </location>
</feature>
<comment type="similarity">
    <text evidence="2">Belongs to the cysteine synthase/cystathionine beta-synthase family.</text>
</comment>
<dbReference type="PROSITE" id="PS00901">
    <property type="entry name" value="CYS_SYNTHASE"/>
    <property type="match status" value="1"/>
</dbReference>
<dbReference type="EMBL" id="CASHTH010002197">
    <property type="protein sequence ID" value="CAI8026051.1"/>
    <property type="molecule type" value="Genomic_DNA"/>
</dbReference>
<evidence type="ECO:0000256" key="1">
    <source>
        <dbReference type="ARBA" id="ARBA00001933"/>
    </source>
</evidence>
<feature type="binding site" evidence="7">
    <location>
        <position position="77"/>
    </location>
    <ligand>
        <name>pyridoxal 5'-phosphate</name>
        <dbReference type="ChEBI" id="CHEBI:597326"/>
    </ligand>
</feature>
<evidence type="ECO:0000256" key="8">
    <source>
        <dbReference type="PIRSR" id="PIRSR605856-51"/>
    </source>
</evidence>
<keyword evidence="11" id="KW-1185">Reference proteome</keyword>
<dbReference type="PANTHER" id="PTHR10314">
    <property type="entry name" value="CYSTATHIONINE BETA-SYNTHASE"/>
    <property type="match status" value="1"/>
</dbReference>
<evidence type="ECO:0000259" key="9">
    <source>
        <dbReference type="Pfam" id="PF00291"/>
    </source>
</evidence>
<organism evidence="10 11">
    <name type="scientific">Geodia barretti</name>
    <name type="common">Barrett's horny sponge</name>
    <dbReference type="NCBI Taxonomy" id="519541"/>
    <lineage>
        <taxon>Eukaryota</taxon>
        <taxon>Metazoa</taxon>
        <taxon>Porifera</taxon>
        <taxon>Demospongiae</taxon>
        <taxon>Heteroscleromorpha</taxon>
        <taxon>Tetractinellida</taxon>
        <taxon>Astrophorina</taxon>
        <taxon>Geodiidae</taxon>
        <taxon>Geodia</taxon>
    </lineage>
</organism>
<dbReference type="GO" id="GO:0004124">
    <property type="term" value="F:cysteine synthase activity"/>
    <property type="evidence" value="ECO:0007669"/>
    <property type="project" value="InterPro"/>
</dbReference>
<evidence type="ECO:0000256" key="5">
    <source>
        <dbReference type="ARBA" id="ARBA00022898"/>
    </source>
</evidence>
<dbReference type="CDD" id="cd01561">
    <property type="entry name" value="CBS_like"/>
    <property type="match status" value="1"/>
</dbReference>
<feature type="modified residue" description="N6-(pyridoxal phosphate)lysine" evidence="8">
    <location>
        <position position="47"/>
    </location>
</feature>
<keyword evidence="5 7" id="KW-0663">Pyridoxal phosphate</keyword>
<evidence type="ECO:0000256" key="6">
    <source>
        <dbReference type="ARBA" id="ARBA00023192"/>
    </source>
</evidence>
<dbReference type="Gene3D" id="3.40.50.1100">
    <property type="match status" value="2"/>
</dbReference>
<sequence>MPAKGTYKGILDTIGNTPLVELQNLSPNPNVHIYAKLEGQNPTGSVKDRIGLRMIERAEADGEITPNRTILEPTSGNTGISLALVGRLKGYKVKVVMPENVSPERTMLLEAYGAEIVYSDGTLGTNGSVVMAQEIVEKNPHDYLMLYQYGNEGNPEAHYEGTGQEIVEALPDVDVFVAGLGTGGTLMGNARRLKEHRSDIKIIAVAPEPDDFISGLRRLEDGFIPPILDINLLDNRLLVNSFDSFYMTKQLLDKEGIFAGISSGSVIAGALKQADRMEGGNVVCLLADGGWKYLSSQLWTKDYETLAKETQGKIWW</sequence>
<dbReference type="GO" id="GO:0006535">
    <property type="term" value="P:cysteine biosynthetic process from serine"/>
    <property type="evidence" value="ECO:0007669"/>
    <property type="project" value="InterPro"/>
</dbReference>
<proteinExistence type="inferred from homology"/>
<keyword evidence="3" id="KW-0028">Amino-acid biosynthesis</keyword>
<dbReference type="Proteomes" id="UP001174909">
    <property type="component" value="Unassembled WGS sequence"/>
</dbReference>
<protein>
    <submittedName>
        <fullName evidence="10">O-phosphoserine sulfhydrylase</fullName>
    </submittedName>
</protein>
<dbReference type="Pfam" id="PF00291">
    <property type="entry name" value="PALP"/>
    <property type="match status" value="1"/>
</dbReference>
<reference evidence="10" key="1">
    <citation type="submission" date="2023-03" db="EMBL/GenBank/DDBJ databases">
        <authorList>
            <person name="Steffen K."/>
            <person name="Cardenas P."/>
        </authorList>
    </citation>
    <scope>NUCLEOTIDE SEQUENCE</scope>
</reference>
<evidence type="ECO:0000256" key="4">
    <source>
        <dbReference type="ARBA" id="ARBA00022679"/>
    </source>
</evidence>
<dbReference type="InterPro" id="IPR001216">
    <property type="entry name" value="P-phosphate_BS"/>
</dbReference>
<keyword evidence="4" id="KW-0808">Transferase</keyword>
<keyword evidence="6" id="KW-0198">Cysteine biosynthesis</keyword>
<dbReference type="InterPro" id="IPR005856">
    <property type="entry name" value="Cys_synth"/>
</dbReference>
<dbReference type="FunFam" id="3.40.50.1100:FF:000003">
    <property type="entry name" value="Cystathionine beta-synthase"/>
    <property type="match status" value="1"/>
</dbReference>
<dbReference type="AlphaFoldDB" id="A0AA35WR50"/>
<feature type="binding site" evidence="7">
    <location>
        <begin position="181"/>
        <end position="185"/>
    </location>
    <ligand>
        <name>pyridoxal 5'-phosphate</name>
        <dbReference type="ChEBI" id="CHEBI:597326"/>
    </ligand>
</feature>